<dbReference type="EMBL" id="OB671511">
    <property type="protein sequence ID" value="CAD7235159.1"/>
    <property type="molecule type" value="Genomic_DNA"/>
</dbReference>
<feature type="compositionally biased region" description="Pro residues" evidence="1">
    <location>
        <begin position="72"/>
        <end position="85"/>
    </location>
</feature>
<feature type="compositionally biased region" description="Basic and acidic residues" evidence="1">
    <location>
        <begin position="171"/>
        <end position="183"/>
    </location>
</feature>
<evidence type="ECO:0000256" key="1">
    <source>
        <dbReference type="SAM" id="MobiDB-lite"/>
    </source>
</evidence>
<feature type="non-terminal residue" evidence="2">
    <location>
        <position position="1"/>
    </location>
</feature>
<organism evidence="2">
    <name type="scientific">Cyprideis torosa</name>
    <dbReference type="NCBI Taxonomy" id="163714"/>
    <lineage>
        <taxon>Eukaryota</taxon>
        <taxon>Metazoa</taxon>
        <taxon>Ecdysozoa</taxon>
        <taxon>Arthropoda</taxon>
        <taxon>Crustacea</taxon>
        <taxon>Oligostraca</taxon>
        <taxon>Ostracoda</taxon>
        <taxon>Podocopa</taxon>
        <taxon>Podocopida</taxon>
        <taxon>Cytherocopina</taxon>
        <taxon>Cytheroidea</taxon>
        <taxon>Cytherideidae</taxon>
        <taxon>Cyprideis</taxon>
    </lineage>
</organism>
<evidence type="ECO:0000313" key="2">
    <source>
        <dbReference type="EMBL" id="CAD7235159.1"/>
    </source>
</evidence>
<feature type="compositionally biased region" description="Basic and acidic residues" evidence="1">
    <location>
        <begin position="95"/>
        <end position="107"/>
    </location>
</feature>
<proteinExistence type="predicted"/>
<feature type="compositionally biased region" description="Acidic residues" evidence="1">
    <location>
        <begin position="184"/>
        <end position="193"/>
    </location>
</feature>
<gene>
    <name evidence="2" type="ORF">CTOB1V02_LOCUS12975</name>
</gene>
<sequence>HFASHNDASEYSTSYIDASTVHRFYLTVVTSHYYYSPPSMCLSTSLPTTTPPSTPPRTSTPPLSTEAASTSTPPPCARGPVPSIPSSPVQVVMKFDPHDDRPRRELLLPEEEPPSDTDDLQNEGPSASPSPLPAMDMVETMDTVEVKMEVKGETLLDAAMAEDDVQVVMKFDPHDDRPRRELLLPEEEPPSDT</sequence>
<feature type="region of interest" description="Disordered" evidence="1">
    <location>
        <begin position="46"/>
        <end position="135"/>
    </location>
</feature>
<reference evidence="2" key="1">
    <citation type="submission" date="2020-11" db="EMBL/GenBank/DDBJ databases">
        <authorList>
            <person name="Tran Van P."/>
        </authorList>
    </citation>
    <scope>NUCLEOTIDE SEQUENCE</scope>
</reference>
<feature type="compositionally biased region" description="Acidic residues" evidence="1">
    <location>
        <begin position="108"/>
        <end position="121"/>
    </location>
</feature>
<dbReference type="AlphaFoldDB" id="A0A7R8ZSS4"/>
<feature type="non-terminal residue" evidence="2">
    <location>
        <position position="193"/>
    </location>
</feature>
<protein>
    <submittedName>
        <fullName evidence="2">Uncharacterized protein</fullName>
    </submittedName>
</protein>
<accession>A0A7R8ZSS4</accession>
<name>A0A7R8ZSS4_9CRUS</name>
<feature type="region of interest" description="Disordered" evidence="1">
    <location>
        <begin position="171"/>
        <end position="193"/>
    </location>
</feature>
<feature type="compositionally biased region" description="Pro residues" evidence="1">
    <location>
        <begin position="49"/>
        <end position="59"/>
    </location>
</feature>